<evidence type="ECO:0000313" key="2">
    <source>
        <dbReference type="Proteomes" id="UP000315700"/>
    </source>
</evidence>
<dbReference type="InParanoid" id="A0A517SMU3"/>
<accession>A0A517SMU3</accession>
<dbReference type="AlphaFoldDB" id="A0A517SMU3"/>
<sequence length="479" mass="52467">MDLRAAHLLDRTRRHFFADCGVGLGSIALASMLGENASAAPLPQAKPPLLPKPTHFPARAKRVIFMFMAGAPSQLDLFDYKPKLQEYDGQVIPEEVTKGKRFAFIKGDAKLLGTRRKFAEHGESKAQISECLPHLAKIADDVTFVKSMATDVFNHGPAKLFMNCGSSRFGMPSMGAWLTYGIGSESQSLPGFVVLQSGPRGPRGGTALWGSGFLPTTYQGVPFLSGAEPILNLSSPPGYDSARQGAFFDAVRDLNQSRLAAVQDPEIATRIAAYEMAFRMQSSAPELVDLSGETKETMDLYGADPSKPSFANNCLLARRLVERGCRFVQLYHTDWDHHGNKDTHLGEPLDARCREVDQGAAALVTDLKARGLLDDTIVIWGGEFGRTPMGEPRDLIGRDHHVEAFTMWMTGGGIKHGQTIGATDELGYYSVEDKVHVHDLHATLLKLLGLDHEKLTYKFQGRNFRLTDVAGKIVEKLIA</sequence>
<evidence type="ECO:0008006" key="3">
    <source>
        <dbReference type="Google" id="ProtNLM"/>
    </source>
</evidence>
<dbReference type="PANTHER" id="PTHR43737:SF1">
    <property type="entry name" value="DUF1501 DOMAIN-CONTAINING PROTEIN"/>
    <property type="match status" value="1"/>
</dbReference>
<dbReference type="OrthoDB" id="127333at2"/>
<dbReference type="Gene3D" id="3.40.720.10">
    <property type="entry name" value="Alkaline Phosphatase, subunit A"/>
    <property type="match status" value="1"/>
</dbReference>
<protein>
    <recommendedName>
        <fullName evidence="3">Sulfatase</fullName>
    </recommendedName>
</protein>
<proteinExistence type="predicted"/>
<reference evidence="1 2" key="1">
    <citation type="submission" date="2019-02" db="EMBL/GenBank/DDBJ databases">
        <title>Deep-cultivation of Planctomycetes and their phenomic and genomic characterization uncovers novel biology.</title>
        <authorList>
            <person name="Wiegand S."/>
            <person name="Jogler M."/>
            <person name="Boedeker C."/>
            <person name="Pinto D."/>
            <person name="Vollmers J."/>
            <person name="Rivas-Marin E."/>
            <person name="Kohn T."/>
            <person name="Peeters S.H."/>
            <person name="Heuer A."/>
            <person name="Rast P."/>
            <person name="Oberbeckmann S."/>
            <person name="Bunk B."/>
            <person name="Jeske O."/>
            <person name="Meyerdierks A."/>
            <person name="Storesund J.E."/>
            <person name="Kallscheuer N."/>
            <person name="Luecker S."/>
            <person name="Lage O.M."/>
            <person name="Pohl T."/>
            <person name="Merkel B.J."/>
            <person name="Hornburger P."/>
            <person name="Mueller R.-W."/>
            <person name="Bruemmer F."/>
            <person name="Labrenz M."/>
            <person name="Spormann A.M."/>
            <person name="Op den Camp H."/>
            <person name="Overmann J."/>
            <person name="Amann R."/>
            <person name="Jetten M.S.M."/>
            <person name="Mascher T."/>
            <person name="Medema M.H."/>
            <person name="Devos D.P."/>
            <person name="Kaster A.-K."/>
            <person name="Ovreas L."/>
            <person name="Rohde M."/>
            <person name="Galperin M.Y."/>
            <person name="Jogler C."/>
        </authorList>
    </citation>
    <scope>NUCLEOTIDE SEQUENCE [LARGE SCALE GENOMIC DNA]</scope>
    <source>
        <strain evidence="1 2">Pan44</strain>
    </source>
</reference>
<dbReference type="Pfam" id="PF07394">
    <property type="entry name" value="DUF1501"/>
    <property type="match status" value="1"/>
</dbReference>
<dbReference type="RefSeq" id="WP_145034788.1">
    <property type="nucleotide sequence ID" value="NZ_CP036271.1"/>
</dbReference>
<dbReference type="InterPro" id="IPR017850">
    <property type="entry name" value="Alkaline_phosphatase_core_sf"/>
</dbReference>
<evidence type="ECO:0000313" key="1">
    <source>
        <dbReference type="EMBL" id="QDT57441.1"/>
    </source>
</evidence>
<dbReference type="InterPro" id="IPR010869">
    <property type="entry name" value="DUF1501"/>
</dbReference>
<dbReference type="KEGG" id="ccos:Pan44_55100"/>
<keyword evidence="2" id="KW-1185">Reference proteome</keyword>
<dbReference type="EMBL" id="CP036271">
    <property type="protein sequence ID" value="QDT57441.1"/>
    <property type="molecule type" value="Genomic_DNA"/>
</dbReference>
<name>A0A517SMU3_9PLAN</name>
<gene>
    <name evidence="1" type="ORF">Pan44_55100</name>
</gene>
<dbReference type="SUPFAM" id="SSF53649">
    <property type="entry name" value="Alkaline phosphatase-like"/>
    <property type="match status" value="1"/>
</dbReference>
<dbReference type="Proteomes" id="UP000315700">
    <property type="component" value="Chromosome"/>
</dbReference>
<organism evidence="1 2">
    <name type="scientific">Caulifigura coniformis</name>
    <dbReference type="NCBI Taxonomy" id="2527983"/>
    <lineage>
        <taxon>Bacteria</taxon>
        <taxon>Pseudomonadati</taxon>
        <taxon>Planctomycetota</taxon>
        <taxon>Planctomycetia</taxon>
        <taxon>Planctomycetales</taxon>
        <taxon>Planctomycetaceae</taxon>
        <taxon>Caulifigura</taxon>
    </lineage>
</organism>
<dbReference type="PANTHER" id="PTHR43737">
    <property type="entry name" value="BLL7424 PROTEIN"/>
    <property type="match status" value="1"/>
</dbReference>